<dbReference type="KEGG" id="rvi:RVIR1_08730"/>
<gene>
    <name evidence="1" type="ORF">RVIR1_08730</name>
</gene>
<reference evidence="1 2" key="1">
    <citation type="submission" date="2017-03" db="EMBL/GenBank/DDBJ databases">
        <title>The genome sequence of Candidatus Rickettsiella viridis.</title>
        <authorList>
            <person name="Nikoh N."/>
            <person name="Tsuchida T."/>
            <person name="Yamaguchi K."/>
            <person name="Maeda T."/>
            <person name="Shigenobu S."/>
            <person name="Fukatsu T."/>
        </authorList>
    </citation>
    <scope>NUCLEOTIDE SEQUENCE [LARGE SCALE GENOMIC DNA]</scope>
    <source>
        <strain evidence="1 2">Ap-RA04</strain>
    </source>
</reference>
<sequence length="446" mass="51085">MWNITTLSEKTQIPTEKLEILRTLTECLSYIELQYKHLPISDAQLKDIQTLLAECLGDMDMNTKIDSLTNQSPNDTGISSNTIAFIKTFTYRTRHLSKIANDLDTIFERFQQAKSGKLLKAHEKITLEQYGILYDLAHLNPYVKLMDAVKLIFDNETLEQLLCITNNAQTIIGHLDDTFAQSFKMPIGSVVFNNTSARALIHQTHLNFFDKLTAFVTKFDHVSKGILSSEGINKISHIIPTYKEEELTLHEYLYSDIYKIKLEKMIAPSSQKILKEKLGDNWLKQLEDAYSIIEGKLHDKASAQYLHFTANMNNRKAIEIATTWLQGGHKNLFFRDHSNEDFRDHFFNHFFSDSSNKPETRILCSQFVGISLIAAVQELNLQINEALTKKGVTELPKNIIKSPISKREKLYLLTPERLLDAMKKRGVLEKVPMPAEVSKFIAKNVI</sequence>
<organism evidence="1 2">
    <name type="scientific">Candidatus Rickettsiella viridis</name>
    <dbReference type="NCBI Taxonomy" id="676208"/>
    <lineage>
        <taxon>Bacteria</taxon>
        <taxon>Pseudomonadati</taxon>
        <taxon>Pseudomonadota</taxon>
        <taxon>Gammaproteobacteria</taxon>
        <taxon>Legionellales</taxon>
        <taxon>Coxiellaceae</taxon>
        <taxon>Rickettsiella</taxon>
    </lineage>
</organism>
<dbReference type="EMBL" id="AP018005">
    <property type="protein sequence ID" value="BBB15356.1"/>
    <property type="molecule type" value="Genomic_DNA"/>
</dbReference>
<name>A0A2Z5UUN0_9COXI</name>
<accession>A0A2Z5UUN0</accession>
<proteinExistence type="predicted"/>
<keyword evidence="2" id="KW-1185">Reference proteome</keyword>
<dbReference type="OrthoDB" id="5647343at2"/>
<dbReference type="RefSeq" id="WP_126322817.1">
    <property type="nucleotide sequence ID" value="NZ_AP018005.1"/>
</dbReference>
<dbReference type="Proteomes" id="UP000282483">
    <property type="component" value="Chromosome"/>
</dbReference>
<evidence type="ECO:0000313" key="1">
    <source>
        <dbReference type="EMBL" id="BBB15356.1"/>
    </source>
</evidence>
<dbReference type="AlphaFoldDB" id="A0A2Z5UUN0"/>
<evidence type="ECO:0000313" key="2">
    <source>
        <dbReference type="Proteomes" id="UP000282483"/>
    </source>
</evidence>
<protein>
    <submittedName>
        <fullName evidence="1">Uncharacterized protein</fullName>
    </submittedName>
</protein>